<keyword evidence="10" id="KW-1185">Reference proteome</keyword>
<evidence type="ECO:0000256" key="7">
    <source>
        <dbReference type="SAM" id="Phobius"/>
    </source>
</evidence>
<evidence type="ECO:0000256" key="1">
    <source>
        <dbReference type="ARBA" id="ARBA00004651"/>
    </source>
</evidence>
<dbReference type="Pfam" id="PF01757">
    <property type="entry name" value="Acyl_transf_3"/>
    <property type="match status" value="1"/>
</dbReference>
<dbReference type="EMBL" id="LDOT01000024">
    <property type="protein sequence ID" value="KLV03918.1"/>
    <property type="molecule type" value="Genomic_DNA"/>
</dbReference>
<proteinExistence type="inferred from homology"/>
<keyword evidence="3" id="KW-1003">Cell membrane</keyword>
<evidence type="ECO:0000313" key="10">
    <source>
        <dbReference type="Proteomes" id="UP000036097"/>
    </source>
</evidence>
<feature type="transmembrane region" description="Helical" evidence="7">
    <location>
        <begin position="94"/>
        <end position="111"/>
    </location>
</feature>
<evidence type="ECO:0000256" key="5">
    <source>
        <dbReference type="ARBA" id="ARBA00022989"/>
    </source>
</evidence>
<dbReference type="GO" id="GO:0005886">
    <property type="term" value="C:plasma membrane"/>
    <property type="evidence" value="ECO:0007669"/>
    <property type="project" value="UniProtKB-SubCell"/>
</dbReference>
<keyword evidence="5 7" id="KW-1133">Transmembrane helix</keyword>
<feature type="transmembrane region" description="Helical" evidence="7">
    <location>
        <begin position="161"/>
        <end position="179"/>
    </location>
</feature>
<comment type="caution">
    <text evidence="9">The sequence shown here is derived from an EMBL/GenBank/DDBJ whole genome shotgun (WGS) entry which is preliminary data.</text>
</comment>
<evidence type="ECO:0000256" key="6">
    <source>
        <dbReference type="ARBA" id="ARBA00023136"/>
    </source>
</evidence>
<dbReference type="PATRIC" id="fig|1195763.3.peg.3610"/>
<feature type="transmembrane region" description="Helical" evidence="7">
    <location>
        <begin position="185"/>
        <end position="207"/>
    </location>
</feature>
<feature type="transmembrane region" description="Helical" evidence="7">
    <location>
        <begin position="311"/>
        <end position="337"/>
    </location>
</feature>
<keyword evidence="6 7" id="KW-0472">Membrane</keyword>
<dbReference type="InterPro" id="IPR002656">
    <property type="entry name" value="Acyl_transf_3_dom"/>
</dbReference>
<comment type="similarity">
    <text evidence="2">Belongs to the acyltransferase 3 family.</text>
</comment>
<gene>
    <name evidence="9" type="ORF">ABT56_16935</name>
</gene>
<comment type="subcellular location">
    <subcellularLocation>
        <location evidence="1">Cell membrane</location>
        <topology evidence="1">Multi-pass membrane protein</topology>
    </subcellularLocation>
</comment>
<dbReference type="Proteomes" id="UP000036097">
    <property type="component" value="Unassembled WGS sequence"/>
</dbReference>
<feature type="transmembrane region" description="Helical" evidence="7">
    <location>
        <begin position="21"/>
        <end position="37"/>
    </location>
</feature>
<reference evidence="9 10" key="1">
    <citation type="submission" date="2015-05" db="EMBL/GenBank/DDBJ databases">
        <title>Photobacterium galathea sp. nov.</title>
        <authorList>
            <person name="Machado H."/>
            <person name="Gram L."/>
        </authorList>
    </citation>
    <scope>NUCLEOTIDE SEQUENCE [LARGE SCALE GENOMIC DNA]</scope>
    <source>
        <strain evidence="9 10">CGMCC 1.12159</strain>
    </source>
</reference>
<feature type="domain" description="Acyltransferase 3" evidence="8">
    <location>
        <begin position="14"/>
        <end position="334"/>
    </location>
</feature>
<dbReference type="GO" id="GO:0009246">
    <property type="term" value="P:enterobacterial common antigen biosynthetic process"/>
    <property type="evidence" value="ECO:0007669"/>
    <property type="project" value="TreeGrafter"/>
</dbReference>
<keyword evidence="4 7" id="KW-0812">Transmembrane</keyword>
<feature type="transmembrane region" description="Helical" evidence="7">
    <location>
        <begin position="219"/>
        <end position="239"/>
    </location>
</feature>
<dbReference type="GO" id="GO:0016413">
    <property type="term" value="F:O-acetyltransferase activity"/>
    <property type="evidence" value="ECO:0007669"/>
    <property type="project" value="TreeGrafter"/>
</dbReference>
<evidence type="ECO:0000256" key="4">
    <source>
        <dbReference type="ARBA" id="ARBA00022692"/>
    </source>
</evidence>
<name>A0A0J1GW35_9GAMM</name>
<evidence type="ECO:0000259" key="8">
    <source>
        <dbReference type="Pfam" id="PF01757"/>
    </source>
</evidence>
<accession>A0A0J1GW35</accession>
<feature type="transmembrane region" description="Helical" evidence="7">
    <location>
        <begin position="131"/>
        <end position="154"/>
    </location>
</feature>
<dbReference type="STRING" id="1195763.ABT56_16935"/>
<protein>
    <recommendedName>
        <fullName evidence="8">Acyltransferase 3 domain-containing protein</fullName>
    </recommendedName>
</protein>
<evidence type="ECO:0000256" key="3">
    <source>
        <dbReference type="ARBA" id="ARBA00022475"/>
    </source>
</evidence>
<organism evidence="9 10">
    <name type="scientific">Photobacterium aquae</name>
    <dbReference type="NCBI Taxonomy" id="1195763"/>
    <lineage>
        <taxon>Bacteria</taxon>
        <taxon>Pseudomonadati</taxon>
        <taxon>Pseudomonadota</taxon>
        <taxon>Gammaproteobacteria</taxon>
        <taxon>Vibrionales</taxon>
        <taxon>Vibrionaceae</taxon>
        <taxon>Photobacterium</taxon>
    </lineage>
</organism>
<sequence>MNKEYRITMNNRLSWADSCRILATLGVIIIHACVGNFSKFGTIPTYEWLSVNLLDSLVRVSVPLFFMLSGAFILKTDGSYISLKSVFKRTARIAIPLFVWSIGYLAYISHYTGQGIDVLSVFKKPSMYHLWFVYSLIGVYLLLPLLQSIFNALVSRKDYQIYFLVLWFTINCLPTFIYMPEINLMHLTGFLGHAGYFLIGGLLFSYLSSHKELGKPQTMLTFIVFVGALASTFLITWFISDKANRPLETAYSNFCPTIFIASVSLFVLFSQLKTKEKTAKVLNWISDRTFIIYFVHVLVLEKVTHFVTGHIHLPAMISIISISLITFTICLVIAAILRLLPKSKMILG</sequence>
<feature type="transmembrane region" description="Helical" evidence="7">
    <location>
        <begin position="251"/>
        <end position="269"/>
    </location>
</feature>
<feature type="transmembrane region" description="Helical" evidence="7">
    <location>
        <begin position="57"/>
        <end position="74"/>
    </location>
</feature>
<dbReference type="PANTHER" id="PTHR40074">
    <property type="entry name" value="O-ACETYLTRANSFERASE WECH"/>
    <property type="match status" value="1"/>
</dbReference>
<dbReference type="PANTHER" id="PTHR40074:SF2">
    <property type="entry name" value="O-ACETYLTRANSFERASE WECH"/>
    <property type="match status" value="1"/>
</dbReference>
<evidence type="ECO:0000256" key="2">
    <source>
        <dbReference type="ARBA" id="ARBA00007400"/>
    </source>
</evidence>
<dbReference type="AlphaFoldDB" id="A0A0J1GW35"/>
<feature type="transmembrane region" description="Helical" evidence="7">
    <location>
        <begin position="281"/>
        <end position="299"/>
    </location>
</feature>
<dbReference type="RefSeq" id="WP_169753943.1">
    <property type="nucleotide sequence ID" value="NZ_LDOT01000024.1"/>
</dbReference>
<evidence type="ECO:0000313" key="9">
    <source>
        <dbReference type="EMBL" id="KLV03918.1"/>
    </source>
</evidence>